<evidence type="ECO:0000313" key="1">
    <source>
        <dbReference type="EMBL" id="KAA3488382.1"/>
    </source>
</evidence>
<accession>A0A5B6X5H4</accession>
<gene>
    <name evidence="1" type="ORF">EPI10_032143</name>
</gene>
<sequence>MAQVERNLRHYLLPNMEMLSRQITSNQIDYDPDGPKQFAIQRHNDRGPKLTSKMIPSAL</sequence>
<evidence type="ECO:0000313" key="2">
    <source>
        <dbReference type="Proteomes" id="UP000325315"/>
    </source>
</evidence>
<organism evidence="1 2">
    <name type="scientific">Gossypium australe</name>
    <dbReference type="NCBI Taxonomy" id="47621"/>
    <lineage>
        <taxon>Eukaryota</taxon>
        <taxon>Viridiplantae</taxon>
        <taxon>Streptophyta</taxon>
        <taxon>Embryophyta</taxon>
        <taxon>Tracheophyta</taxon>
        <taxon>Spermatophyta</taxon>
        <taxon>Magnoliopsida</taxon>
        <taxon>eudicotyledons</taxon>
        <taxon>Gunneridae</taxon>
        <taxon>Pentapetalae</taxon>
        <taxon>rosids</taxon>
        <taxon>malvids</taxon>
        <taxon>Malvales</taxon>
        <taxon>Malvaceae</taxon>
        <taxon>Malvoideae</taxon>
        <taxon>Gossypium</taxon>
    </lineage>
</organism>
<dbReference type="AlphaFoldDB" id="A0A5B6X5H4"/>
<keyword evidence="2" id="KW-1185">Reference proteome</keyword>
<dbReference type="EMBL" id="SMMG02000001">
    <property type="protein sequence ID" value="KAA3488382.1"/>
    <property type="molecule type" value="Genomic_DNA"/>
</dbReference>
<comment type="caution">
    <text evidence="1">The sequence shown here is derived from an EMBL/GenBank/DDBJ whole genome shotgun (WGS) entry which is preliminary data.</text>
</comment>
<dbReference type="Proteomes" id="UP000325315">
    <property type="component" value="Unassembled WGS sequence"/>
</dbReference>
<proteinExistence type="predicted"/>
<name>A0A5B6X5H4_9ROSI</name>
<protein>
    <submittedName>
        <fullName evidence="1">Uncharacterized protein</fullName>
    </submittedName>
</protein>
<reference evidence="2" key="1">
    <citation type="journal article" date="2019" name="Plant Biotechnol. J.">
        <title>Genome sequencing of the Australian wild diploid species Gossypium australe highlights disease resistance and delayed gland morphogenesis.</title>
        <authorList>
            <person name="Cai Y."/>
            <person name="Cai X."/>
            <person name="Wang Q."/>
            <person name="Wang P."/>
            <person name="Zhang Y."/>
            <person name="Cai C."/>
            <person name="Xu Y."/>
            <person name="Wang K."/>
            <person name="Zhou Z."/>
            <person name="Wang C."/>
            <person name="Geng S."/>
            <person name="Li B."/>
            <person name="Dong Q."/>
            <person name="Hou Y."/>
            <person name="Wang H."/>
            <person name="Ai P."/>
            <person name="Liu Z."/>
            <person name="Yi F."/>
            <person name="Sun M."/>
            <person name="An G."/>
            <person name="Cheng J."/>
            <person name="Zhang Y."/>
            <person name="Shi Q."/>
            <person name="Xie Y."/>
            <person name="Shi X."/>
            <person name="Chang Y."/>
            <person name="Huang F."/>
            <person name="Chen Y."/>
            <person name="Hong S."/>
            <person name="Mi L."/>
            <person name="Sun Q."/>
            <person name="Zhang L."/>
            <person name="Zhou B."/>
            <person name="Peng R."/>
            <person name="Zhang X."/>
            <person name="Liu F."/>
        </authorList>
    </citation>
    <scope>NUCLEOTIDE SEQUENCE [LARGE SCALE GENOMIC DNA]</scope>
    <source>
        <strain evidence="2">cv. PA1801</strain>
    </source>
</reference>